<comment type="pathway">
    <text evidence="1">Amino-acid biosynthesis; L-tryptophan biosynthesis; L-tryptophan from chorismate: step 3/5.</text>
</comment>
<keyword evidence="5" id="KW-0057">Aromatic amino acid biosynthesis</keyword>
<dbReference type="EC" id="5.3.1.24" evidence="2"/>
<protein>
    <recommendedName>
        <fullName evidence="2">phosphoribosylanthranilate isomerase</fullName>
        <ecNumber evidence="2">5.3.1.24</ecNumber>
    </recommendedName>
</protein>
<keyword evidence="3" id="KW-0028">Amino-acid biosynthesis</keyword>
<evidence type="ECO:0000256" key="3">
    <source>
        <dbReference type="ARBA" id="ARBA00022605"/>
    </source>
</evidence>
<proteinExistence type="inferred from homology"/>
<dbReference type="InterPro" id="IPR011060">
    <property type="entry name" value="RibuloseP-bd_barrel"/>
</dbReference>
<dbReference type="PANTHER" id="PTHR42894:SF1">
    <property type="entry name" value="N-(5'-PHOSPHORIBOSYL)ANTHRANILATE ISOMERASE"/>
    <property type="match status" value="1"/>
</dbReference>
<evidence type="ECO:0000313" key="8">
    <source>
        <dbReference type="EMBL" id="EQD47534.1"/>
    </source>
</evidence>
<dbReference type="GO" id="GO:0000162">
    <property type="term" value="P:L-tryptophan biosynthetic process"/>
    <property type="evidence" value="ECO:0007669"/>
    <property type="project" value="UniProtKB-UniPathway"/>
</dbReference>
<accession>T1B3Y9</accession>
<keyword evidence="4" id="KW-0822">Tryptophan biosynthesis</keyword>
<keyword evidence="6 8" id="KW-0413">Isomerase</keyword>
<evidence type="ECO:0000256" key="4">
    <source>
        <dbReference type="ARBA" id="ARBA00022822"/>
    </source>
</evidence>
<dbReference type="HAMAP" id="MF_00135">
    <property type="entry name" value="PRAI"/>
    <property type="match status" value="1"/>
</dbReference>
<dbReference type="SUPFAM" id="SSF51366">
    <property type="entry name" value="Ribulose-phoshate binding barrel"/>
    <property type="match status" value="1"/>
</dbReference>
<sequence>MKVKICGLTRREDLEACQGADLVGVVVGVPRSPRNLTWTEAEGLLAAARGRFLRVVVLAAPAPSEVARAFRAGADRVQLHGPVPSGLPFGSETTLIPSLALPKSPGEQLPPSLERIWHGPYPLVHLDTGGEDRPGGTGRAWDWAGWSRPIRRDRRAFLLAGGLTSENVTRAMTELTPWGVDVSSGVESRPGQKDPVRIQEFIRTIRAWEDAHA</sequence>
<evidence type="ECO:0000256" key="5">
    <source>
        <dbReference type="ARBA" id="ARBA00023141"/>
    </source>
</evidence>
<dbReference type="Gene3D" id="3.20.20.70">
    <property type="entry name" value="Aldolase class I"/>
    <property type="match status" value="1"/>
</dbReference>
<name>T1B3Y9_9ZZZZ</name>
<dbReference type="InterPro" id="IPR013785">
    <property type="entry name" value="Aldolase_TIM"/>
</dbReference>
<dbReference type="EMBL" id="AUZY01008053">
    <property type="protein sequence ID" value="EQD47534.1"/>
    <property type="molecule type" value="Genomic_DNA"/>
</dbReference>
<evidence type="ECO:0000256" key="2">
    <source>
        <dbReference type="ARBA" id="ARBA00012572"/>
    </source>
</evidence>
<dbReference type="UniPathway" id="UPA00035">
    <property type="reaction ID" value="UER00042"/>
</dbReference>
<comment type="caution">
    <text evidence="8">The sequence shown here is derived from an EMBL/GenBank/DDBJ whole genome shotgun (WGS) entry which is preliminary data.</text>
</comment>
<evidence type="ECO:0000256" key="1">
    <source>
        <dbReference type="ARBA" id="ARBA00004664"/>
    </source>
</evidence>
<organism evidence="8">
    <name type="scientific">mine drainage metagenome</name>
    <dbReference type="NCBI Taxonomy" id="410659"/>
    <lineage>
        <taxon>unclassified sequences</taxon>
        <taxon>metagenomes</taxon>
        <taxon>ecological metagenomes</taxon>
    </lineage>
</organism>
<dbReference type="InterPro" id="IPR044643">
    <property type="entry name" value="TrpF_fam"/>
</dbReference>
<dbReference type="InterPro" id="IPR001240">
    <property type="entry name" value="PRAI_dom"/>
</dbReference>
<evidence type="ECO:0000256" key="6">
    <source>
        <dbReference type="ARBA" id="ARBA00023235"/>
    </source>
</evidence>
<gene>
    <name evidence="8" type="ORF">B1B_12299</name>
</gene>
<dbReference type="CDD" id="cd00405">
    <property type="entry name" value="PRAI"/>
    <property type="match status" value="1"/>
</dbReference>
<reference evidence="8" key="2">
    <citation type="journal article" date="2014" name="ISME J.">
        <title>Microbial stratification in low pH oxic and suboxic macroscopic growths along an acid mine drainage.</title>
        <authorList>
            <person name="Mendez-Garcia C."/>
            <person name="Mesa V."/>
            <person name="Sprenger R.R."/>
            <person name="Richter M."/>
            <person name="Diez M.S."/>
            <person name="Solano J."/>
            <person name="Bargiela R."/>
            <person name="Golyshina O.V."/>
            <person name="Manteca A."/>
            <person name="Ramos J.L."/>
            <person name="Gallego J.R."/>
            <person name="Llorente I."/>
            <person name="Martins Dos Santos V.A."/>
            <person name="Jensen O.N."/>
            <person name="Pelaez A.I."/>
            <person name="Sanchez J."/>
            <person name="Ferrer M."/>
        </authorList>
    </citation>
    <scope>NUCLEOTIDE SEQUENCE</scope>
</reference>
<dbReference type="Pfam" id="PF00697">
    <property type="entry name" value="PRAI"/>
    <property type="match status" value="1"/>
</dbReference>
<dbReference type="GO" id="GO:0004640">
    <property type="term" value="F:phosphoribosylanthranilate isomerase activity"/>
    <property type="evidence" value="ECO:0007669"/>
    <property type="project" value="UniProtKB-EC"/>
</dbReference>
<evidence type="ECO:0000259" key="7">
    <source>
        <dbReference type="Pfam" id="PF00697"/>
    </source>
</evidence>
<dbReference type="PANTHER" id="PTHR42894">
    <property type="entry name" value="N-(5'-PHOSPHORIBOSYL)ANTHRANILATE ISOMERASE"/>
    <property type="match status" value="1"/>
</dbReference>
<feature type="domain" description="N-(5'phosphoribosyl) anthranilate isomerase (PRAI)" evidence="7">
    <location>
        <begin position="3"/>
        <end position="203"/>
    </location>
</feature>
<dbReference type="AlphaFoldDB" id="T1B3Y9"/>
<reference evidence="8" key="1">
    <citation type="submission" date="2013-08" db="EMBL/GenBank/DDBJ databases">
        <authorList>
            <person name="Mendez C."/>
            <person name="Richter M."/>
            <person name="Ferrer M."/>
            <person name="Sanchez J."/>
        </authorList>
    </citation>
    <scope>NUCLEOTIDE SEQUENCE</scope>
</reference>